<dbReference type="GO" id="GO:0005634">
    <property type="term" value="C:nucleus"/>
    <property type="evidence" value="ECO:0007669"/>
    <property type="project" value="UniProtKB-SubCell"/>
</dbReference>
<dbReference type="PROSITE" id="PS50157">
    <property type="entry name" value="ZINC_FINGER_C2H2_2"/>
    <property type="match status" value="2"/>
</dbReference>
<comment type="subcellular location">
    <subcellularLocation>
        <location evidence="1 8 9">Nucleus</location>
    </subcellularLocation>
</comment>
<feature type="compositionally biased region" description="Polar residues" evidence="10">
    <location>
        <begin position="329"/>
        <end position="339"/>
    </location>
</feature>
<dbReference type="GO" id="GO:0003677">
    <property type="term" value="F:DNA binding"/>
    <property type="evidence" value="ECO:0007669"/>
    <property type="project" value="UniProtKB-UniRule"/>
</dbReference>
<feature type="region of interest" description="Disordered" evidence="10">
    <location>
        <begin position="305"/>
        <end position="361"/>
    </location>
</feature>
<feature type="region of interest" description="Disordered" evidence="10">
    <location>
        <begin position="748"/>
        <end position="805"/>
    </location>
</feature>
<accession>A0AAV2QM36</accession>
<evidence type="ECO:0000313" key="13">
    <source>
        <dbReference type="EMBL" id="CAL4092978.1"/>
    </source>
</evidence>
<organism evidence="13 14">
    <name type="scientific">Meganyctiphanes norvegica</name>
    <name type="common">Northern krill</name>
    <name type="synonym">Thysanopoda norvegica</name>
    <dbReference type="NCBI Taxonomy" id="48144"/>
    <lineage>
        <taxon>Eukaryota</taxon>
        <taxon>Metazoa</taxon>
        <taxon>Ecdysozoa</taxon>
        <taxon>Arthropoda</taxon>
        <taxon>Crustacea</taxon>
        <taxon>Multicrustacea</taxon>
        <taxon>Malacostraca</taxon>
        <taxon>Eumalacostraca</taxon>
        <taxon>Eucarida</taxon>
        <taxon>Euphausiacea</taxon>
        <taxon>Euphausiidae</taxon>
        <taxon>Meganyctiphanes</taxon>
    </lineage>
</organism>
<evidence type="ECO:0000259" key="12">
    <source>
        <dbReference type="PROSITE" id="PS50157"/>
    </source>
</evidence>
<feature type="DNA-binding region" description="Homeobox" evidence="8">
    <location>
        <begin position="403"/>
        <end position="462"/>
    </location>
</feature>
<evidence type="ECO:0000256" key="8">
    <source>
        <dbReference type="PROSITE-ProRule" id="PRU00108"/>
    </source>
</evidence>
<feature type="compositionally biased region" description="Acidic residues" evidence="10">
    <location>
        <begin position="27"/>
        <end position="62"/>
    </location>
</feature>
<keyword evidence="8 9" id="KW-0238">DNA-binding</keyword>
<feature type="compositionally biased region" description="Polar residues" evidence="10">
    <location>
        <begin position="764"/>
        <end position="794"/>
    </location>
</feature>
<dbReference type="InterPro" id="IPR001356">
    <property type="entry name" value="HD"/>
</dbReference>
<dbReference type="Pfam" id="PF00046">
    <property type="entry name" value="Homeodomain"/>
    <property type="match status" value="2"/>
</dbReference>
<dbReference type="InterPro" id="IPR013087">
    <property type="entry name" value="Znf_C2H2_type"/>
</dbReference>
<sequence length="1067" mass="121207">MARKRRGRGKAAAAAAARLTKKKENNGEPENEGVPEEEEMEVEDTVDTVDTVEAEKENEEIKEESMSIDNVEDNEVENKNIKGENIKAKTQQLNENESSKEGTTDEIQEMQSLKPANKIENKPNLETNMVKVVAMPIDRIMNSESSENEDLDDGQLKLDLGEDDVVEDDEEEDDDDDDEENELDVRVISDGESEMNSNSAQGVQDNTSSSTGSGATAAVDPSEMVKNQLNQIQQQVMSHIMSYQANIMAQFQQLQSQMLAQATGNTNVDTAATAPPALDLTTKPPDLLNFTNSQPNNSMLNTTKSCGASNGTSAAASSSTSQLQIRGGSRNTVKKSFSINEYDETHESESSGYRSPSPEMMAASSHDMNSVNSFINRKRHAPKHLNVFDLDEMDGPTMNPPCFKRKRTAFNEKQYNVLETTFEHNNFPEPIDQHCIALRIKTPYRSIKMWFQNRRASVRKKLAPSERGAPGEDGIMKSASDPDARWYCNLCPSTFIAKKFLDRHKDLHKTNTVSCSNCHMKFTHKLLLDTHRISKCSSKAGVDLSHINDDEDDMEYSKRVIEDYNRRMQSSLIGTSSAEDVTTPVNKLPLLMTLQQLGKQQQQQRIGQSSIGVNQVLVNAQHQHEENDSDDPDEGQSLEQLLMTQVKKAQERKRQEMLRIEQPERVQKLLKKRFETQNVGLTIIPMPGDNADDPIKIKEEVPEPDYVIDDNQHPSTLQDQITSILEAEKRASAKEEWLSSNITIKHELDDSENPASSGIKDSPAVTQQKRQTMHDQIQTILRQQKQLMNNSSKPTQDDDESEDVDMNMLRRRRRTTIFSESQLRILYLHYTYNNFPDPSMFKIIGYLAKLDAQVIKIWFQNERSRQRKRAKHIMEEANAPTKNYKCRECGMRFAMLTFLVKHSMRHIGDMDESSPEKICPICQEKCDKDQLVGHLRQTHNVNMNLLEEHRGGLEESLTCHLCKQKFKNQDELMMHKHTHLTDDYGEPPTCAICKTTFVNAICLEAHFQTHDVENWEFKCDICKAIFYDKLLVTSHQMGHGIQSASDDFTDRYGYKQMGKNIHSVLPN</sequence>
<dbReference type="PANTHER" id="PTHR24406">
    <property type="entry name" value="TRANSCRIPTIONAL REPRESSOR CTCFL-RELATED"/>
    <property type="match status" value="1"/>
</dbReference>
<keyword evidence="4 7" id="KW-0863">Zinc-finger</keyword>
<keyword evidence="5" id="KW-0862">Zinc</keyword>
<dbReference type="InterPro" id="IPR036236">
    <property type="entry name" value="Znf_C2H2_sf"/>
</dbReference>
<evidence type="ECO:0000256" key="3">
    <source>
        <dbReference type="ARBA" id="ARBA00022737"/>
    </source>
</evidence>
<feature type="domain" description="Homeobox" evidence="11">
    <location>
        <begin position="809"/>
        <end position="869"/>
    </location>
</feature>
<feature type="domain" description="C2H2-type" evidence="12">
    <location>
        <begin position="884"/>
        <end position="911"/>
    </location>
</feature>
<reference evidence="13 14" key="1">
    <citation type="submission" date="2024-05" db="EMBL/GenBank/DDBJ databases">
        <authorList>
            <person name="Wallberg A."/>
        </authorList>
    </citation>
    <scope>NUCLEOTIDE SEQUENCE [LARGE SCALE GENOMIC DNA]</scope>
</reference>
<evidence type="ECO:0000256" key="5">
    <source>
        <dbReference type="ARBA" id="ARBA00022833"/>
    </source>
</evidence>
<feature type="region of interest" description="Disordered" evidence="10">
    <location>
        <begin position="162"/>
        <end position="219"/>
    </location>
</feature>
<evidence type="ECO:0000256" key="10">
    <source>
        <dbReference type="SAM" id="MobiDB-lite"/>
    </source>
</evidence>
<dbReference type="SMART" id="SM00355">
    <property type="entry name" value="ZnF_C2H2"/>
    <property type="match status" value="7"/>
</dbReference>
<feature type="compositionally biased region" description="Polar residues" evidence="10">
    <location>
        <begin position="194"/>
        <end position="206"/>
    </location>
</feature>
<feature type="DNA-binding region" description="Homeobox" evidence="8">
    <location>
        <begin position="811"/>
        <end position="870"/>
    </location>
</feature>
<dbReference type="SUPFAM" id="SSF57667">
    <property type="entry name" value="beta-beta-alpha zinc fingers"/>
    <property type="match status" value="1"/>
</dbReference>
<protein>
    <submittedName>
        <fullName evidence="13">Uncharacterized protein</fullName>
    </submittedName>
</protein>
<evidence type="ECO:0000256" key="7">
    <source>
        <dbReference type="PROSITE-ProRule" id="PRU00042"/>
    </source>
</evidence>
<evidence type="ECO:0000259" key="11">
    <source>
        <dbReference type="PROSITE" id="PS50071"/>
    </source>
</evidence>
<feature type="compositionally biased region" description="Low complexity" evidence="10">
    <location>
        <begin position="207"/>
        <end position="218"/>
    </location>
</feature>
<dbReference type="GO" id="GO:0008270">
    <property type="term" value="F:zinc ion binding"/>
    <property type="evidence" value="ECO:0007669"/>
    <property type="project" value="UniProtKB-KW"/>
</dbReference>
<evidence type="ECO:0000256" key="9">
    <source>
        <dbReference type="RuleBase" id="RU000682"/>
    </source>
</evidence>
<keyword evidence="14" id="KW-1185">Reference proteome</keyword>
<evidence type="ECO:0000256" key="4">
    <source>
        <dbReference type="ARBA" id="ARBA00022771"/>
    </source>
</evidence>
<dbReference type="Proteomes" id="UP001497623">
    <property type="component" value="Unassembled WGS sequence"/>
</dbReference>
<feature type="compositionally biased region" description="Low complexity" evidence="10">
    <location>
        <begin position="305"/>
        <end position="321"/>
    </location>
</feature>
<dbReference type="AlphaFoldDB" id="A0AAV2QM36"/>
<dbReference type="InterPro" id="IPR009057">
    <property type="entry name" value="Homeodomain-like_sf"/>
</dbReference>
<gene>
    <name evidence="13" type="ORF">MNOR_LOCUS14694</name>
</gene>
<evidence type="ECO:0000256" key="6">
    <source>
        <dbReference type="ARBA" id="ARBA00023242"/>
    </source>
</evidence>
<evidence type="ECO:0000256" key="2">
    <source>
        <dbReference type="ARBA" id="ARBA00022723"/>
    </source>
</evidence>
<feature type="compositionally biased region" description="Acidic residues" evidence="10">
    <location>
        <begin position="162"/>
        <end position="182"/>
    </location>
</feature>
<dbReference type="InterPro" id="IPR050888">
    <property type="entry name" value="ZnF_C2H2-type_TF"/>
</dbReference>
<keyword evidence="3" id="KW-0677">Repeat</keyword>
<dbReference type="EMBL" id="CAXKWB010008902">
    <property type="protein sequence ID" value="CAL4092978.1"/>
    <property type="molecule type" value="Genomic_DNA"/>
</dbReference>
<feature type="domain" description="C2H2-type" evidence="12">
    <location>
        <begin position="957"/>
        <end position="984"/>
    </location>
</feature>
<feature type="domain" description="Homeobox" evidence="11">
    <location>
        <begin position="401"/>
        <end position="461"/>
    </location>
</feature>
<evidence type="ECO:0000313" key="14">
    <source>
        <dbReference type="Proteomes" id="UP001497623"/>
    </source>
</evidence>
<dbReference type="PROSITE" id="PS50071">
    <property type="entry name" value="HOMEOBOX_2"/>
    <property type="match status" value="2"/>
</dbReference>
<dbReference type="Gene3D" id="1.10.10.60">
    <property type="entry name" value="Homeodomain-like"/>
    <property type="match status" value="2"/>
</dbReference>
<dbReference type="CDD" id="cd00086">
    <property type="entry name" value="homeodomain"/>
    <property type="match status" value="2"/>
</dbReference>
<dbReference type="SMART" id="SM00389">
    <property type="entry name" value="HOX"/>
    <property type="match status" value="2"/>
</dbReference>
<dbReference type="Gene3D" id="3.30.160.60">
    <property type="entry name" value="Classic Zinc Finger"/>
    <property type="match status" value="3"/>
</dbReference>
<proteinExistence type="predicted"/>
<keyword evidence="2" id="KW-0479">Metal-binding</keyword>
<feature type="compositionally biased region" description="Basic and acidic residues" evidence="10">
    <location>
        <begin position="76"/>
        <end position="87"/>
    </location>
</feature>
<keyword evidence="6 8" id="KW-0539">Nucleus</keyword>
<comment type="caution">
    <text evidence="13">The sequence shown here is derived from an EMBL/GenBank/DDBJ whole genome shotgun (WGS) entry which is preliminary data.</text>
</comment>
<dbReference type="SUPFAM" id="SSF46689">
    <property type="entry name" value="Homeodomain-like"/>
    <property type="match status" value="2"/>
</dbReference>
<dbReference type="PROSITE" id="PS00028">
    <property type="entry name" value="ZINC_FINGER_C2H2_1"/>
    <property type="match status" value="5"/>
</dbReference>
<feature type="region of interest" description="Disordered" evidence="10">
    <location>
        <begin position="1"/>
        <end position="122"/>
    </location>
</feature>
<keyword evidence="8 9" id="KW-0371">Homeobox</keyword>
<name>A0AAV2QM36_MEGNR</name>
<evidence type="ECO:0000256" key="1">
    <source>
        <dbReference type="ARBA" id="ARBA00004123"/>
    </source>
</evidence>